<dbReference type="InterPro" id="IPR001810">
    <property type="entry name" value="F-box_dom"/>
</dbReference>
<dbReference type="Proteomes" id="UP000033647">
    <property type="component" value="Unassembled WGS sequence"/>
</dbReference>
<feature type="domain" description="F-box" evidence="1">
    <location>
        <begin position="3"/>
        <end position="51"/>
    </location>
</feature>
<dbReference type="Pfam" id="PF00646">
    <property type="entry name" value="F-box"/>
    <property type="match status" value="1"/>
</dbReference>
<reference evidence="2 3" key="1">
    <citation type="submission" date="2015-03" db="EMBL/GenBank/DDBJ databases">
        <title>RNA-seq based gene annotation and comparative genomics of four Zymoseptoria species reveal species-specific pathogenicity related genes and transposable element activity.</title>
        <authorList>
            <person name="Grandaubert J."/>
            <person name="Bhattacharyya A."/>
            <person name="Stukenbrock E.H."/>
        </authorList>
    </citation>
    <scope>NUCLEOTIDE SEQUENCE [LARGE SCALE GENOMIC DNA]</scope>
    <source>
        <strain evidence="2 3">Zb18110</strain>
    </source>
</reference>
<dbReference type="AlphaFoldDB" id="A0A0F4GR89"/>
<evidence type="ECO:0000313" key="3">
    <source>
        <dbReference type="Proteomes" id="UP000033647"/>
    </source>
</evidence>
<proteinExistence type="predicted"/>
<name>A0A0F4GR89_9PEZI</name>
<comment type="caution">
    <text evidence="2">The sequence shown here is derived from an EMBL/GenBank/DDBJ whole genome shotgun (WGS) entry which is preliminary data.</text>
</comment>
<keyword evidence="3" id="KW-1185">Reference proteome</keyword>
<evidence type="ECO:0000259" key="1">
    <source>
        <dbReference type="PROSITE" id="PS50181"/>
    </source>
</evidence>
<evidence type="ECO:0000313" key="2">
    <source>
        <dbReference type="EMBL" id="KJX99944.1"/>
    </source>
</evidence>
<sequence>MANQTLLTIPDDLLLELLDNLNIEDFTVLSSTCRTLRNRLGSVSPNTILRLAAKQANVFFRPVPHFLVAATARELGHWARENDSNEKTLASTMERGLEGLMDLALGHCGLTMQRIRELHLLRFSIVNPITDLLDTIVGEKWRSTRNFWNGGVSNPNTMYCEPSQTLFHLAIYGELFGPDFEAILGQDPHTRRLSVDTRLEFIKYCLPDDAAFDHQEEARGVKMADGSIDPRRAIKMVGPYAEEHHRNGEVWTRYNGNLSVVWVLQSSKWRALWTDTRALAAPDFEPGFKDDWWYRKADGKDWRQRMWETVMVCQGLNGLEMIRPDLRERWLPKIREWREQIAKLEDPEFVRVGMQATHEYPYLLGDLRICMSGYCGEQRPSDEDSE</sequence>
<dbReference type="OrthoDB" id="2853639at2759"/>
<gene>
    <name evidence="2" type="ORF">TI39_contig346g00005</name>
</gene>
<organism evidence="2 3">
    <name type="scientific">Zymoseptoria brevis</name>
    <dbReference type="NCBI Taxonomy" id="1047168"/>
    <lineage>
        <taxon>Eukaryota</taxon>
        <taxon>Fungi</taxon>
        <taxon>Dikarya</taxon>
        <taxon>Ascomycota</taxon>
        <taxon>Pezizomycotina</taxon>
        <taxon>Dothideomycetes</taxon>
        <taxon>Dothideomycetidae</taxon>
        <taxon>Mycosphaerellales</taxon>
        <taxon>Mycosphaerellaceae</taxon>
        <taxon>Zymoseptoria</taxon>
    </lineage>
</organism>
<dbReference type="STRING" id="1047168.A0A0F4GR89"/>
<accession>A0A0F4GR89</accession>
<dbReference type="PROSITE" id="PS50181">
    <property type="entry name" value="FBOX"/>
    <property type="match status" value="1"/>
</dbReference>
<protein>
    <recommendedName>
        <fullName evidence="1">F-box domain-containing protein</fullName>
    </recommendedName>
</protein>
<dbReference type="EMBL" id="LAFY01000338">
    <property type="protein sequence ID" value="KJX99944.1"/>
    <property type="molecule type" value="Genomic_DNA"/>
</dbReference>